<proteinExistence type="predicted"/>
<keyword evidence="3" id="KW-1185">Reference proteome</keyword>
<dbReference type="Gene3D" id="1.10.8.1050">
    <property type="entry name" value="Antitoxin VbhA-like"/>
    <property type="match status" value="1"/>
</dbReference>
<evidence type="ECO:0000313" key="2">
    <source>
        <dbReference type="EMBL" id="GGF00056.1"/>
    </source>
</evidence>
<evidence type="ECO:0008006" key="4">
    <source>
        <dbReference type="Google" id="ProtNLM"/>
    </source>
</evidence>
<evidence type="ECO:0000256" key="1">
    <source>
        <dbReference type="SAM" id="MobiDB-lite"/>
    </source>
</evidence>
<dbReference type="RefSeq" id="WP_188811274.1">
    <property type="nucleotide sequence ID" value="NZ_BMHT01000001.1"/>
</dbReference>
<feature type="region of interest" description="Disordered" evidence="1">
    <location>
        <begin position="67"/>
        <end position="90"/>
    </location>
</feature>
<dbReference type="EMBL" id="BMHT01000001">
    <property type="protein sequence ID" value="GGF00056.1"/>
    <property type="molecule type" value="Genomic_DNA"/>
</dbReference>
<gene>
    <name evidence="2" type="ORF">GCM10011383_08680</name>
</gene>
<protein>
    <recommendedName>
        <fullName evidence="4">Antitoxin VbhA domain-containing protein</fullName>
    </recommendedName>
</protein>
<dbReference type="Proteomes" id="UP000632273">
    <property type="component" value="Unassembled WGS sequence"/>
</dbReference>
<organism evidence="2 3">
    <name type="scientific">Hymenobacter cavernae</name>
    <dbReference type="NCBI Taxonomy" id="2044852"/>
    <lineage>
        <taxon>Bacteria</taxon>
        <taxon>Pseudomonadati</taxon>
        <taxon>Bacteroidota</taxon>
        <taxon>Cytophagia</taxon>
        <taxon>Cytophagales</taxon>
        <taxon>Hymenobacteraceae</taxon>
        <taxon>Hymenobacter</taxon>
    </lineage>
</organism>
<name>A0ABQ1TQK0_9BACT</name>
<dbReference type="InterPro" id="IPR043038">
    <property type="entry name" value="VbhA_sf"/>
</dbReference>
<accession>A0ABQ1TQK0</accession>
<evidence type="ECO:0000313" key="3">
    <source>
        <dbReference type="Proteomes" id="UP000632273"/>
    </source>
</evidence>
<comment type="caution">
    <text evidence="2">The sequence shown here is derived from an EMBL/GenBank/DDBJ whole genome shotgun (WGS) entry which is preliminary data.</text>
</comment>
<sequence length="90" mass="9852">MPKSYFTAFPPDLPADELTARRQRQKYAEWGLSVATMSGTPPGPGVIANLQAYINGEVQIEDLARVGPDDPDLPSPAYLATLSRHRLKQS</sequence>
<reference evidence="3" key="1">
    <citation type="journal article" date="2019" name="Int. J. Syst. Evol. Microbiol.">
        <title>The Global Catalogue of Microorganisms (GCM) 10K type strain sequencing project: providing services to taxonomists for standard genome sequencing and annotation.</title>
        <authorList>
            <consortium name="The Broad Institute Genomics Platform"/>
            <consortium name="The Broad Institute Genome Sequencing Center for Infectious Disease"/>
            <person name="Wu L."/>
            <person name="Ma J."/>
        </authorList>
    </citation>
    <scope>NUCLEOTIDE SEQUENCE [LARGE SCALE GENOMIC DNA]</scope>
    <source>
        <strain evidence="3">CGMCC 1.15197</strain>
    </source>
</reference>